<evidence type="ECO:0000259" key="7">
    <source>
        <dbReference type="PROSITE" id="PS50850"/>
    </source>
</evidence>
<evidence type="ECO:0000256" key="4">
    <source>
        <dbReference type="ARBA" id="ARBA00023136"/>
    </source>
</evidence>
<keyword evidence="5" id="KW-0325">Glycoprotein</keyword>
<feature type="transmembrane region" description="Helical" evidence="6">
    <location>
        <begin position="144"/>
        <end position="161"/>
    </location>
</feature>
<feature type="transmembrane region" description="Helical" evidence="6">
    <location>
        <begin position="113"/>
        <end position="132"/>
    </location>
</feature>
<dbReference type="InterPro" id="IPR020846">
    <property type="entry name" value="MFS_dom"/>
</dbReference>
<evidence type="ECO:0000313" key="9">
    <source>
        <dbReference type="Proteomes" id="UP000320707"/>
    </source>
</evidence>
<feature type="domain" description="Major facilitator superfamily (MFS) profile" evidence="7">
    <location>
        <begin position="77"/>
        <end position="482"/>
    </location>
</feature>
<dbReference type="GO" id="GO:0005886">
    <property type="term" value="C:plasma membrane"/>
    <property type="evidence" value="ECO:0007669"/>
    <property type="project" value="TreeGrafter"/>
</dbReference>
<feature type="transmembrane region" description="Helical" evidence="6">
    <location>
        <begin position="202"/>
        <end position="220"/>
    </location>
</feature>
<dbReference type="PANTHER" id="PTHR23502:SF2">
    <property type="entry name" value="TRANSPORTER, PUTATIVE (AFU_ORTHOLOGUE AFUA_2G08910)-RELATED"/>
    <property type="match status" value="1"/>
</dbReference>
<keyword evidence="2 6" id="KW-0812">Transmembrane</keyword>
<feature type="transmembrane region" description="Helical" evidence="6">
    <location>
        <begin position="411"/>
        <end position="430"/>
    </location>
</feature>
<feature type="transmembrane region" description="Helical" evidence="6">
    <location>
        <begin position="382"/>
        <end position="405"/>
    </location>
</feature>
<dbReference type="EMBL" id="SRMI01000003">
    <property type="protein sequence ID" value="TVY75171.1"/>
    <property type="molecule type" value="Genomic_DNA"/>
</dbReference>
<dbReference type="Gene3D" id="1.20.1250.20">
    <property type="entry name" value="MFS general substrate transporter like domains"/>
    <property type="match status" value="1"/>
</dbReference>
<evidence type="ECO:0000256" key="5">
    <source>
        <dbReference type="ARBA" id="ARBA00023180"/>
    </source>
</evidence>
<keyword evidence="4 6" id="KW-0472">Membrane</keyword>
<feature type="transmembrane region" description="Helical" evidence="6">
    <location>
        <begin position="302"/>
        <end position="322"/>
    </location>
</feature>
<dbReference type="Pfam" id="PF07690">
    <property type="entry name" value="MFS_1"/>
    <property type="match status" value="1"/>
</dbReference>
<organism evidence="8 9">
    <name type="scientific">Fusarium oxysporum f. sp. cubense</name>
    <dbReference type="NCBI Taxonomy" id="61366"/>
    <lineage>
        <taxon>Eukaryota</taxon>
        <taxon>Fungi</taxon>
        <taxon>Dikarya</taxon>
        <taxon>Ascomycota</taxon>
        <taxon>Pezizomycotina</taxon>
        <taxon>Sordariomycetes</taxon>
        <taxon>Hypocreomycetidae</taxon>
        <taxon>Hypocreales</taxon>
        <taxon>Nectriaceae</taxon>
        <taxon>Fusarium</taxon>
        <taxon>Fusarium oxysporum species complex</taxon>
    </lineage>
</organism>
<dbReference type="PROSITE" id="PS50850">
    <property type="entry name" value="MFS"/>
    <property type="match status" value="1"/>
</dbReference>
<evidence type="ECO:0000256" key="6">
    <source>
        <dbReference type="SAM" id="Phobius"/>
    </source>
</evidence>
<evidence type="ECO:0000313" key="8">
    <source>
        <dbReference type="EMBL" id="TVY75171.1"/>
    </source>
</evidence>
<feature type="transmembrane region" description="Helical" evidence="6">
    <location>
        <begin position="173"/>
        <end position="195"/>
    </location>
</feature>
<name>A0A559LLL8_FUSOC</name>
<dbReference type="SUPFAM" id="SSF103473">
    <property type="entry name" value="MFS general substrate transporter"/>
    <property type="match status" value="1"/>
</dbReference>
<dbReference type="InterPro" id="IPR036259">
    <property type="entry name" value="MFS_trans_sf"/>
</dbReference>
<dbReference type="Proteomes" id="UP000320707">
    <property type="component" value="Unassembled WGS sequence"/>
</dbReference>
<protein>
    <submittedName>
        <fullName evidence="8">Polyamine transporter 3</fullName>
    </submittedName>
</protein>
<evidence type="ECO:0000256" key="1">
    <source>
        <dbReference type="ARBA" id="ARBA00004141"/>
    </source>
</evidence>
<accession>A0A559LLL8</accession>
<feature type="transmembrane region" description="Helical" evidence="6">
    <location>
        <begin position="342"/>
        <end position="361"/>
    </location>
</feature>
<comment type="subcellular location">
    <subcellularLocation>
        <location evidence="1">Membrane</location>
        <topology evidence="1">Multi-pass membrane protein</topology>
    </subcellularLocation>
</comment>
<evidence type="ECO:0000256" key="3">
    <source>
        <dbReference type="ARBA" id="ARBA00022989"/>
    </source>
</evidence>
<reference evidence="8 9" key="1">
    <citation type="journal article" date="2019" name="Microbiol. Resour. Announc.">
        <title>High-quality draft genome sequence of Fusarium oxysporum f. sp. cubense strain 160527, a causal agent of Panama disease.</title>
        <authorList>
            <person name="Asai S."/>
            <person name="Ayukawa Y."/>
            <person name="Gan P."/>
            <person name="Masuda S."/>
            <person name="Komatsu K."/>
            <person name="Shirasu K."/>
            <person name="Arie T."/>
        </authorList>
    </citation>
    <scope>NUCLEOTIDE SEQUENCE [LARGE SCALE GENOMIC DNA]</scope>
    <source>
        <strain evidence="8 9">160527</strain>
    </source>
</reference>
<dbReference type="AlphaFoldDB" id="A0A559LLL8"/>
<keyword evidence="3 6" id="KW-1133">Transmembrane helix</keyword>
<proteinExistence type="predicted"/>
<gene>
    <name evidence="8" type="primary">TPO3-0</name>
    <name evidence="8" type="ORF">Focb16_v005355</name>
</gene>
<dbReference type="InterPro" id="IPR011701">
    <property type="entry name" value="MFS"/>
</dbReference>
<comment type="caution">
    <text evidence="8">The sequence shown here is derived from an EMBL/GenBank/DDBJ whole genome shotgun (WGS) entry which is preliminary data.</text>
</comment>
<dbReference type="GO" id="GO:0022857">
    <property type="term" value="F:transmembrane transporter activity"/>
    <property type="evidence" value="ECO:0007669"/>
    <property type="project" value="InterPro"/>
</dbReference>
<feature type="transmembrane region" description="Helical" evidence="6">
    <location>
        <begin position="232"/>
        <end position="251"/>
    </location>
</feature>
<evidence type="ECO:0000256" key="2">
    <source>
        <dbReference type="ARBA" id="ARBA00022692"/>
    </source>
</evidence>
<dbReference type="PANTHER" id="PTHR23502">
    <property type="entry name" value="MAJOR FACILITATOR SUPERFAMILY"/>
    <property type="match status" value="1"/>
</dbReference>
<sequence>MADKDVRLDSKSEMPEVIEAETVEANSCRTQKTDTEALQAEHREYLETRHGTVNKFPLPSADPEEPLNWPAWKKNATLITLSLHSLIATYTPNSVSPAFLIISKDFNVSVSTATYLLGAALLPMGLSSLLWIPISNRFGRRPMWLMASLLPACFNIGLALVDNFPGQVVLEVLSGFFLSPALTLVSAVVTELFFWEERGQKMGMWTSALTMGPPLAPFLMGFVVERTGTYKYIFYSQAAALFLIFFMHIFCTPETMYKRRKPRNYHKSNFSHQYTRISEYPDAPLNIATFALPLKLFTYPDILIPAMVQGVMLNFASIFMSVEIPVIFPQMFGSTPSQVGCQFVGLIVGTMIGGWLGGRGSDMWMERRKKKLSTETVQAEHRLALCYPAYALCIVGALVFCIGLARSTHLHYTAVPAVGAFLLAVGNQMLGNTMVTYSIDCHVEYSHTIGFFFNMWRMVLGFVRAFPPLPYSQTLASRLSSA</sequence>